<dbReference type="AlphaFoldDB" id="A0A6B7Q8G5"/>
<name>A0A6B7Q8G5_RAOOR</name>
<feature type="compositionally biased region" description="Basic and acidic residues" evidence="1">
    <location>
        <begin position="1"/>
        <end position="10"/>
    </location>
</feature>
<geneLocation type="plasmid" evidence="2">
    <name>p602815-NR</name>
</geneLocation>
<organism evidence="2">
    <name type="scientific">Raoultella ornithinolytica</name>
    <name type="common">Klebsiella ornithinolytica</name>
    <dbReference type="NCBI Taxonomy" id="54291"/>
    <lineage>
        <taxon>Bacteria</taxon>
        <taxon>Pseudomonadati</taxon>
        <taxon>Pseudomonadota</taxon>
        <taxon>Gammaproteobacteria</taxon>
        <taxon>Enterobacterales</taxon>
        <taxon>Enterobacteriaceae</taxon>
        <taxon>Klebsiella/Raoultella group</taxon>
        <taxon>Raoultella</taxon>
    </lineage>
</organism>
<protein>
    <submittedName>
        <fullName evidence="2">Uncharacterized protein</fullName>
    </submittedName>
</protein>
<feature type="compositionally biased region" description="Basic residues" evidence="1">
    <location>
        <begin position="31"/>
        <end position="42"/>
    </location>
</feature>
<evidence type="ECO:0000256" key="1">
    <source>
        <dbReference type="SAM" id="MobiDB-lite"/>
    </source>
</evidence>
<sequence>MKTGVSHEFKSVLSPHTHPGATYNSLFKPYSKNKRQGNARQR</sequence>
<accession>A0A6B7Q8G5</accession>
<evidence type="ECO:0000313" key="2">
    <source>
        <dbReference type="EMBL" id="QFX77979.1"/>
    </source>
</evidence>
<keyword evidence="2" id="KW-0614">Plasmid</keyword>
<dbReference type="EMBL" id="MN310380">
    <property type="protein sequence ID" value="QFX77979.1"/>
    <property type="molecule type" value="Genomic_DNA"/>
</dbReference>
<proteinExistence type="predicted"/>
<reference evidence="2" key="1">
    <citation type="submission" date="2019-08" db="EMBL/GenBank/DDBJ databases">
        <authorList>
            <person name="Xu Y."/>
        </authorList>
    </citation>
    <scope>NUCLEOTIDE SEQUENCE</scope>
    <source>
        <strain evidence="2">170602815</strain>
        <plasmid evidence="2">p602815-NR</plasmid>
    </source>
</reference>
<feature type="region of interest" description="Disordered" evidence="1">
    <location>
        <begin position="1"/>
        <end position="42"/>
    </location>
</feature>